<name>A0ABY6N2K1_9ALTE</name>
<dbReference type="Proteomes" id="UP001163739">
    <property type="component" value="Chromosome"/>
</dbReference>
<proteinExistence type="predicted"/>
<dbReference type="Gene3D" id="3.40.50.1820">
    <property type="entry name" value="alpha/beta hydrolase"/>
    <property type="match status" value="1"/>
</dbReference>
<feature type="domain" description="AB hydrolase-1" evidence="1">
    <location>
        <begin position="70"/>
        <end position="297"/>
    </location>
</feature>
<evidence type="ECO:0000259" key="1">
    <source>
        <dbReference type="Pfam" id="PF00561"/>
    </source>
</evidence>
<dbReference type="GO" id="GO:0016787">
    <property type="term" value="F:hydrolase activity"/>
    <property type="evidence" value="ECO:0007669"/>
    <property type="project" value="UniProtKB-KW"/>
</dbReference>
<dbReference type="InterPro" id="IPR029058">
    <property type="entry name" value="AB_hydrolase_fold"/>
</dbReference>
<dbReference type="InterPro" id="IPR050266">
    <property type="entry name" value="AB_hydrolase_sf"/>
</dbReference>
<organism evidence="2 3">
    <name type="scientific">Alkalimarinus alittae</name>
    <dbReference type="NCBI Taxonomy" id="2961619"/>
    <lineage>
        <taxon>Bacteria</taxon>
        <taxon>Pseudomonadati</taxon>
        <taxon>Pseudomonadota</taxon>
        <taxon>Gammaproteobacteria</taxon>
        <taxon>Alteromonadales</taxon>
        <taxon>Alteromonadaceae</taxon>
        <taxon>Alkalimarinus</taxon>
    </lineage>
</organism>
<reference evidence="2" key="1">
    <citation type="submission" date="2022-06" db="EMBL/GenBank/DDBJ databases">
        <title>Alkalimarinus sp. nov., isolated from gut of a Alitta virens.</title>
        <authorList>
            <person name="Yang A.I."/>
            <person name="Shin N.-R."/>
        </authorList>
    </citation>
    <scope>NUCLEOTIDE SEQUENCE</scope>
    <source>
        <strain evidence="2">A2M4</strain>
    </source>
</reference>
<dbReference type="RefSeq" id="WP_265047799.1">
    <property type="nucleotide sequence ID" value="NZ_CP100390.1"/>
</dbReference>
<accession>A0ABY6N2K1</accession>
<dbReference type="SUPFAM" id="SSF53474">
    <property type="entry name" value="alpha/beta-Hydrolases"/>
    <property type="match status" value="1"/>
</dbReference>
<keyword evidence="2" id="KW-0378">Hydrolase</keyword>
<dbReference type="EMBL" id="CP100390">
    <property type="protein sequence ID" value="UZE96314.1"/>
    <property type="molecule type" value="Genomic_DNA"/>
</dbReference>
<evidence type="ECO:0000313" key="2">
    <source>
        <dbReference type="EMBL" id="UZE96314.1"/>
    </source>
</evidence>
<dbReference type="PRINTS" id="PR00111">
    <property type="entry name" value="ABHYDROLASE"/>
</dbReference>
<gene>
    <name evidence="2" type="ORF">NKI27_00800</name>
</gene>
<dbReference type="InterPro" id="IPR000073">
    <property type="entry name" value="AB_hydrolase_1"/>
</dbReference>
<dbReference type="PANTHER" id="PTHR43798:SF5">
    <property type="entry name" value="MONOACYLGLYCEROL LIPASE ABHD6"/>
    <property type="match status" value="1"/>
</dbReference>
<sequence>MLKSKLLFAILLIAVLCSSLYWAGSHYKYDIYDAAISFERKQAQLTAKHIQVDSLDIAYLEGPRRVGDQTLLLIHGFGAAKENWIRFSAQLTDRFHVVIIDLPGHGESSQDLTFNYGLEHQVEFVHQIVQTLGLGQFNIAGNSMGGAIAALYAANYPNEIRTVALYDPAGIHDVESDLEKHLREGVNPLIVSDTESFERLLKFAMEKPPFIPWPITEAAAAKASQKQKINAKIFTDISSGDRALFKTEIAKINTPTLIIWGTEDRVINVKNADAFEQLIKGSTKIIMQGIGHVPMMEVPKESAEMLADFVNNPA</sequence>
<dbReference type="Pfam" id="PF00561">
    <property type="entry name" value="Abhydrolase_1"/>
    <property type="match status" value="1"/>
</dbReference>
<dbReference type="PANTHER" id="PTHR43798">
    <property type="entry name" value="MONOACYLGLYCEROL LIPASE"/>
    <property type="match status" value="1"/>
</dbReference>
<evidence type="ECO:0000313" key="3">
    <source>
        <dbReference type="Proteomes" id="UP001163739"/>
    </source>
</evidence>
<keyword evidence="3" id="KW-1185">Reference proteome</keyword>
<protein>
    <submittedName>
        <fullName evidence="2">Alpha/beta hydrolase</fullName>
    </submittedName>
</protein>